<dbReference type="Proteomes" id="UP000887013">
    <property type="component" value="Unassembled WGS sequence"/>
</dbReference>
<dbReference type="OrthoDB" id="6433483at2759"/>
<dbReference type="EMBL" id="BMAW01020692">
    <property type="protein sequence ID" value="GFT69354.1"/>
    <property type="molecule type" value="Genomic_DNA"/>
</dbReference>
<keyword evidence="2" id="KW-1185">Reference proteome</keyword>
<evidence type="ECO:0000313" key="1">
    <source>
        <dbReference type="EMBL" id="GFT69354.1"/>
    </source>
</evidence>
<protein>
    <submittedName>
        <fullName evidence="1">Uncharacterized protein</fullName>
    </submittedName>
</protein>
<gene>
    <name evidence="1" type="ORF">NPIL_244421</name>
</gene>
<name>A0A8X6U1N9_NEPPI</name>
<sequence length="236" mass="27775">MTIEDQDITICPIGQGFDSRIRKCADLNTFDCDRVRERHRRSISNPPSGNILINELIDPILQEMAKDHDTLIFIRYVFDAAKHFYKKVTREMTDNNQLSEGKFMHASSLTFKRAKSKFLSNTKPIIDMIMEKNMPIILRKISANVTVVLQSLDIIEANYKTLADELRTAIYVFLLKHKEFDLNSDSLYFNTHTLPLLRKDFERIKFIVLELFDEYLSTKTWSWINFINKRHAFLDM</sequence>
<evidence type="ECO:0000313" key="2">
    <source>
        <dbReference type="Proteomes" id="UP000887013"/>
    </source>
</evidence>
<reference evidence="1" key="1">
    <citation type="submission" date="2020-08" db="EMBL/GenBank/DDBJ databases">
        <title>Multicomponent nature underlies the extraordinary mechanical properties of spider dragline silk.</title>
        <authorList>
            <person name="Kono N."/>
            <person name="Nakamura H."/>
            <person name="Mori M."/>
            <person name="Yoshida Y."/>
            <person name="Ohtoshi R."/>
            <person name="Malay A.D."/>
            <person name="Moran D.A.P."/>
            <person name="Tomita M."/>
            <person name="Numata K."/>
            <person name="Arakawa K."/>
        </authorList>
    </citation>
    <scope>NUCLEOTIDE SEQUENCE</scope>
</reference>
<proteinExistence type="predicted"/>
<accession>A0A8X6U1N9</accession>
<organism evidence="1 2">
    <name type="scientific">Nephila pilipes</name>
    <name type="common">Giant wood spider</name>
    <name type="synonym">Nephila maculata</name>
    <dbReference type="NCBI Taxonomy" id="299642"/>
    <lineage>
        <taxon>Eukaryota</taxon>
        <taxon>Metazoa</taxon>
        <taxon>Ecdysozoa</taxon>
        <taxon>Arthropoda</taxon>
        <taxon>Chelicerata</taxon>
        <taxon>Arachnida</taxon>
        <taxon>Araneae</taxon>
        <taxon>Araneomorphae</taxon>
        <taxon>Entelegynae</taxon>
        <taxon>Araneoidea</taxon>
        <taxon>Nephilidae</taxon>
        <taxon>Nephila</taxon>
    </lineage>
</organism>
<dbReference type="AlphaFoldDB" id="A0A8X6U1N9"/>
<comment type="caution">
    <text evidence="1">The sequence shown here is derived from an EMBL/GenBank/DDBJ whole genome shotgun (WGS) entry which is preliminary data.</text>
</comment>